<gene>
    <name evidence="2" type="ORF">QV13_04375</name>
</gene>
<proteinExistence type="predicted"/>
<dbReference type="GO" id="GO:0016740">
    <property type="term" value="F:transferase activity"/>
    <property type="evidence" value="ECO:0007669"/>
    <property type="project" value="UniProtKB-KW"/>
</dbReference>
<evidence type="ECO:0000259" key="1">
    <source>
        <dbReference type="Pfam" id="PF00561"/>
    </source>
</evidence>
<keyword evidence="2" id="KW-0808">Transferase</keyword>
<sequence>MSLFANIQGTGPETIVLLHGVGGSHAVWADIVPQLATEAGLIAYDLPGHGASLEAESARSPKRMAEAILADLVERGIGRAHLVGHSMGGAIATLIALADPDRFASLTLLAPGGYGEEIDADLLRRFAAAEDPDEIRACLAAMSGPGHIVSDRIVADAMAMRARPGQLKKLREIVATIAKGGRQGVIPADLLAKLTMPVAVAWGVLDSVLPVSQADTLPDRFDLHLVPVAGHMLPDEAPGLIVELLRGIIRNSV</sequence>
<organism evidence="2 3">
    <name type="scientific">Mesorhizobium hungaricum</name>
    <dbReference type="NCBI Taxonomy" id="1566387"/>
    <lineage>
        <taxon>Bacteria</taxon>
        <taxon>Pseudomonadati</taxon>
        <taxon>Pseudomonadota</taxon>
        <taxon>Alphaproteobacteria</taxon>
        <taxon>Hyphomicrobiales</taxon>
        <taxon>Phyllobacteriaceae</taxon>
        <taxon>Mesorhizobium</taxon>
    </lineage>
</organism>
<evidence type="ECO:0000313" key="2">
    <source>
        <dbReference type="EMBL" id="OCX23439.1"/>
    </source>
</evidence>
<dbReference type="STRING" id="1566387.QV13_04375"/>
<dbReference type="Gene3D" id="3.40.50.1820">
    <property type="entry name" value="alpha/beta hydrolase"/>
    <property type="match status" value="1"/>
</dbReference>
<dbReference type="InterPro" id="IPR000073">
    <property type="entry name" value="AB_hydrolase_1"/>
</dbReference>
<dbReference type="EMBL" id="MDEO01000025">
    <property type="protein sequence ID" value="OCX23439.1"/>
    <property type="molecule type" value="Genomic_DNA"/>
</dbReference>
<dbReference type="PANTHER" id="PTHR46438">
    <property type="entry name" value="ALPHA/BETA-HYDROLASES SUPERFAMILY PROTEIN"/>
    <property type="match status" value="1"/>
</dbReference>
<keyword evidence="3" id="KW-1185">Reference proteome</keyword>
<accession>A0A1C2E8Z3</accession>
<reference evidence="2 3" key="1">
    <citation type="submission" date="2016-08" db="EMBL/GenBank/DDBJ databases">
        <title>Whole genome sequence of Mesorhizobium sp. strain UASWS1009 isolated from industrial sewage.</title>
        <authorList>
            <person name="Crovadore J."/>
            <person name="Calmin G."/>
            <person name="Chablais R."/>
            <person name="Cochard B."/>
            <person name="Lefort F."/>
        </authorList>
    </citation>
    <scope>NUCLEOTIDE SEQUENCE [LARGE SCALE GENOMIC DNA]</scope>
    <source>
        <strain evidence="2 3">UASWS1009</strain>
    </source>
</reference>
<comment type="caution">
    <text evidence="2">The sequence shown here is derived from an EMBL/GenBank/DDBJ whole genome shotgun (WGS) entry which is preliminary data.</text>
</comment>
<dbReference type="Pfam" id="PF00561">
    <property type="entry name" value="Abhydrolase_1"/>
    <property type="match status" value="1"/>
</dbReference>
<name>A0A1C2E8Z3_9HYPH</name>
<dbReference type="OrthoDB" id="9804723at2"/>
<evidence type="ECO:0000313" key="3">
    <source>
        <dbReference type="Proteomes" id="UP000094412"/>
    </source>
</evidence>
<dbReference type="InterPro" id="IPR029058">
    <property type="entry name" value="AB_hydrolase_fold"/>
</dbReference>
<dbReference type="Proteomes" id="UP000094412">
    <property type="component" value="Unassembled WGS sequence"/>
</dbReference>
<dbReference type="PANTHER" id="PTHR46438:SF11">
    <property type="entry name" value="LIPASE-RELATED"/>
    <property type="match status" value="1"/>
</dbReference>
<dbReference type="RefSeq" id="WP_024925578.1">
    <property type="nucleotide sequence ID" value="NZ_MDEO01000025.1"/>
</dbReference>
<feature type="domain" description="AB hydrolase-1" evidence="1">
    <location>
        <begin position="14"/>
        <end position="134"/>
    </location>
</feature>
<protein>
    <submittedName>
        <fullName evidence="2">Dihydrolipoamide acetyltransferase</fullName>
    </submittedName>
</protein>
<dbReference type="AlphaFoldDB" id="A0A1C2E8Z3"/>
<dbReference type="PRINTS" id="PR00111">
    <property type="entry name" value="ABHYDROLASE"/>
</dbReference>
<dbReference type="SUPFAM" id="SSF53474">
    <property type="entry name" value="alpha/beta-Hydrolases"/>
    <property type="match status" value="1"/>
</dbReference>